<evidence type="ECO:0000259" key="1">
    <source>
        <dbReference type="Pfam" id="PF01636"/>
    </source>
</evidence>
<dbReference type="SUPFAM" id="SSF56112">
    <property type="entry name" value="Protein kinase-like (PK-like)"/>
    <property type="match status" value="1"/>
</dbReference>
<feature type="domain" description="Aminoglycoside phosphotransferase" evidence="1">
    <location>
        <begin position="36"/>
        <end position="258"/>
    </location>
</feature>
<evidence type="ECO:0000313" key="3">
    <source>
        <dbReference type="Proteomes" id="UP001219355"/>
    </source>
</evidence>
<name>A0AAF0DFU4_9EURO</name>
<evidence type="ECO:0000313" key="2">
    <source>
        <dbReference type="EMBL" id="WEW57767.1"/>
    </source>
</evidence>
<dbReference type="CDD" id="cd05120">
    <property type="entry name" value="APH_ChoK_like"/>
    <property type="match status" value="1"/>
</dbReference>
<dbReference type="Proteomes" id="UP001219355">
    <property type="component" value="Chromosome 2"/>
</dbReference>
<organism evidence="2 3">
    <name type="scientific">Emydomyces testavorans</name>
    <dbReference type="NCBI Taxonomy" id="2070801"/>
    <lineage>
        <taxon>Eukaryota</taxon>
        <taxon>Fungi</taxon>
        <taxon>Dikarya</taxon>
        <taxon>Ascomycota</taxon>
        <taxon>Pezizomycotina</taxon>
        <taxon>Eurotiomycetes</taxon>
        <taxon>Eurotiomycetidae</taxon>
        <taxon>Onygenales</taxon>
        <taxon>Nannizziopsiaceae</taxon>
        <taxon>Emydomyces</taxon>
    </lineage>
</organism>
<sequence length="286" mass="33262">MVSVQLPYFDPNLPHPLPTNSEINEAPVLIEHNGYRVVRVGAHYVVKYGSSLQLDLIEGENMLFIRQATTIPVPRVYALYTDPIKSINYIVMEFIEGELLSTQWPHLTADEKSNIVATLRRYFNQLRNLRSPGYYGSIGKRPLQDGIFWTPKPRPEINGPFESEDAMNTAMTLKYLSQSETQSTYRADFYRRALANVYRGHEPKFTHGDFQRKNVIIRRIDASSNNFEVVLVDWQTSGWYPSYWEYSMATLAAGWDDDWHQSVSLVLDSFDAEFPWLNLLYQEIWF</sequence>
<dbReference type="PANTHER" id="PTHR21310">
    <property type="entry name" value="AMINOGLYCOSIDE PHOSPHOTRANSFERASE-RELATED-RELATED"/>
    <property type="match status" value="1"/>
</dbReference>
<dbReference type="PANTHER" id="PTHR21310:SF48">
    <property type="entry name" value="AMINOGLYCOSIDE PHOSPHOTRANSFERASE DOMAIN-CONTAINING PROTEIN"/>
    <property type="match status" value="1"/>
</dbReference>
<gene>
    <name evidence="2" type="ORF">PRK78_003234</name>
</gene>
<keyword evidence="3" id="KW-1185">Reference proteome</keyword>
<dbReference type="InterPro" id="IPR011009">
    <property type="entry name" value="Kinase-like_dom_sf"/>
</dbReference>
<dbReference type="AlphaFoldDB" id="A0AAF0DFU4"/>
<protein>
    <recommendedName>
        <fullName evidence="1">Aminoglycoside phosphotransferase domain-containing protein</fullName>
    </recommendedName>
</protein>
<dbReference type="Gene3D" id="3.90.1200.10">
    <property type="match status" value="1"/>
</dbReference>
<proteinExistence type="predicted"/>
<dbReference type="InterPro" id="IPR002575">
    <property type="entry name" value="Aminoglycoside_PTrfase"/>
</dbReference>
<dbReference type="EMBL" id="CP120628">
    <property type="protein sequence ID" value="WEW57767.1"/>
    <property type="molecule type" value="Genomic_DNA"/>
</dbReference>
<dbReference type="Pfam" id="PF01636">
    <property type="entry name" value="APH"/>
    <property type="match status" value="1"/>
</dbReference>
<dbReference type="InterPro" id="IPR051678">
    <property type="entry name" value="AGP_Transferase"/>
</dbReference>
<accession>A0AAF0DFU4</accession>
<reference evidence="2" key="1">
    <citation type="submission" date="2023-03" db="EMBL/GenBank/DDBJ databases">
        <title>Emydomyces testavorans Genome Sequence.</title>
        <authorList>
            <person name="Hoyer L."/>
        </authorList>
    </citation>
    <scope>NUCLEOTIDE SEQUENCE</scope>
    <source>
        <strain evidence="2">16-2883</strain>
    </source>
</reference>